<dbReference type="GO" id="GO:0000166">
    <property type="term" value="F:nucleotide binding"/>
    <property type="evidence" value="ECO:0007669"/>
    <property type="project" value="InterPro"/>
</dbReference>
<gene>
    <name evidence="3" type="ORF">P171DRAFT_386320</name>
</gene>
<evidence type="ECO:0000313" key="4">
    <source>
        <dbReference type="Proteomes" id="UP000799764"/>
    </source>
</evidence>
<dbReference type="AlphaFoldDB" id="A0A9P4PIE1"/>
<dbReference type="InterPro" id="IPR051317">
    <property type="entry name" value="Gfo/Idh/MocA_oxidoreduct"/>
</dbReference>
<proteinExistence type="predicted"/>
<dbReference type="PANTHER" id="PTHR43708:SF1">
    <property type="entry name" value="GALACTOSE_LACTOSE METABOLISM REGULATORY PROTEIN GAL80"/>
    <property type="match status" value="1"/>
</dbReference>
<sequence>MSPIKIGFIGLSSTQSWAVWAHLPYLQSSSKYQIVALCNSSLDSAKAAINTHGLPPTTKAYASPADLAADPDVDLVVCSVRVDKHYDCLLPALKAGKHVFCEWPLASNAQQADEMLALAREKGVRTLVGLQAGVSPVLLKIKSVIEEGKIGRVVSSMFHGTPKFFGENAWEGNAYQQDRNLGGSMVSIYGVHSLEAIQVVLGSLNEYNPLLAVQFPTVQLTDHAGAPTTTTTRTSHDHFFLNGTFESGAVLSYSLRGGPAFDGTCGAFWRIYGTEGAIQVTGPDSYLQIADGNLTIKLFEYGKEGLEEIRSDKDEWSGDQYSLYAKNIARLYEGFADGKGAVDGVLGWEEAVKRQFLVEELYKRAGVQ</sequence>
<feature type="domain" description="Gfo/Idh/MocA-like oxidoreductase N-terminal" evidence="1">
    <location>
        <begin position="4"/>
        <end position="129"/>
    </location>
</feature>
<comment type="caution">
    <text evidence="3">The sequence shown here is derived from an EMBL/GenBank/DDBJ whole genome shotgun (WGS) entry which is preliminary data.</text>
</comment>
<dbReference type="SUPFAM" id="SSF55347">
    <property type="entry name" value="Glyceraldehyde-3-phosphate dehydrogenase-like, C-terminal domain"/>
    <property type="match status" value="1"/>
</dbReference>
<dbReference type="SUPFAM" id="SSF51735">
    <property type="entry name" value="NAD(P)-binding Rossmann-fold domains"/>
    <property type="match status" value="1"/>
</dbReference>
<dbReference type="Proteomes" id="UP000799764">
    <property type="component" value="Unassembled WGS sequence"/>
</dbReference>
<dbReference type="OrthoDB" id="64915at2759"/>
<evidence type="ECO:0000259" key="1">
    <source>
        <dbReference type="Pfam" id="PF01408"/>
    </source>
</evidence>
<keyword evidence="4" id="KW-1185">Reference proteome</keyword>
<dbReference type="Gene3D" id="3.30.360.10">
    <property type="entry name" value="Dihydrodipicolinate Reductase, domain 2"/>
    <property type="match status" value="1"/>
</dbReference>
<evidence type="ECO:0000259" key="2">
    <source>
        <dbReference type="Pfam" id="PF22685"/>
    </source>
</evidence>
<reference evidence="3" key="1">
    <citation type="journal article" date="2020" name="Stud. Mycol.">
        <title>101 Dothideomycetes genomes: a test case for predicting lifestyles and emergence of pathogens.</title>
        <authorList>
            <person name="Haridas S."/>
            <person name="Albert R."/>
            <person name="Binder M."/>
            <person name="Bloem J."/>
            <person name="Labutti K."/>
            <person name="Salamov A."/>
            <person name="Andreopoulos B."/>
            <person name="Baker S."/>
            <person name="Barry K."/>
            <person name="Bills G."/>
            <person name="Bluhm B."/>
            <person name="Cannon C."/>
            <person name="Castanera R."/>
            <person name="Culley D."/>
            <person name="Daum C."/>
            <person name="Ezra D."/>
            <person name="Gonzalez J."/>
            <person name="Henrissat B."/>
            <person name="Kuo A."/>
            <person name="Liang C."/>
            <person name="Lipzen A."/>
            <person name="Lutzoni F."/>
            <person name="Magnuson J."/>
            <person name="Mondo S."/>
            <person name="Nolan M."/>
            <person name="Ohm R."/>
            <person name="Pangilinan J."/>
            <person name="Park H.-J."/>
            <person name="Ramirez L."/>
            <person name="Alfaro M."/>
            <person name="Sun H."/>
            <person name="Tritt A."/>
            <person name="Yoshinaga Y."/>
            <person name="Zwiers L.-H."/>
            <person name="Turgeon B."/>
            <person name="Goodwin S."/>
            <person name="Spatafora J."/>
            <person name="Crous P."/>
            <person name="Grigoriev I."/>
        </authorList>
    </citation>
    <scope>NUCLEOTIDE SEQUENCE</scope>
    <source>
        <strain evidence="3">CBS 690.94</strain>
    </source>
</reference>
<dbReference type="EMBL" id="MU001499">
    <property type="protein sequence ID" value="KAF2445629.1"/>
    <property type="molecule type" value="Genomic_DNA"/>
</dbReference>
<dbReference type="InterPro" id="IPR055080">
    <property type="entry name" value="Gal80p-like_C"/>
</dbReference>
<name>A0A9P4PIE1_9PLEO</name>
<feature type="domain" description="Gal80p-like C-terminal" evidence="2">
    <location>
        <begin position="136"/>
        <end position="282"/>
    </location>
</feature>
<protein>
    <submittedName>
        <fullName evidence="3">NAD(P)-binding protein</fullName>
    </submittedName>
</protein>
<dbReference type="PANTHER" id="PTHR43708">
    <property type="entry name" value="CONSERVED EXPRESSED OXIDOREDUCTASE (EUROFUNG)"/>
    <property type="match status" value="1"/>
</dbReference>
<dbReference type="InterPro" id="IPR000683">
    <property type="entry name" value="Gfo/Idh/MocA-like_OxRdtase_N"/>
</dbReference>
<evidence type="ECO:0000313" key="3">
    <source>
        <dbReference type="EMBL" id="KAF2445629.1"/>
    </source>
</evidence>
<dbReference type="Pfam" id="PF01408">
    <property type="entry name" value="GFO_IDH_MocA"/>
    <property type="match status" value="1"/>
</dbReference>
<dbReference type="Pfam" id="PF22685">
    <property type="entry name" value="Gal80p_C-like"/>
    <property type="match status" value="1"/>
</dbReference>
<dbReference type="Gene3D" id="3.40.50.720">
    <property type="entry name" value="NAD(P)-binding Rossmann-like Domain"/>
    <property type="match status" value="1"/>
</dbReference>
<accession>A0A9P4PIE1</accession>
<organism evidence="3 4">
    <name type="scientific">Karstenula rhodostoma CBS 690.94</name>
    <dbReference type="NCBI Taxonomy" id="1392251"/>
    <lineage>
        <taxon>Eukaryota</taxon>
        <taxon>Fungi</taxon>
        <taxon>Dikarya</taxon>
        <taxon>Ascomycota</taxon>
        <taxon>Pezizomycotina</taxon>
        <taxon>Dothideomycetes</taxon>
        <taxon>Pleosporomycetidae</taxon>
        <taxon>Pleosporales</taxon>
        <taxon>Massarineae</taxon>
        <taxon>Didymosphaeriaceae</taxon>
        <taxon>Karstenula</taxon>
    </lineage>
</organism>
<dbReference type="InterPro" id="IPR036291">
    <property type="entry name" value="NAD(P)-bd_dom_sf"/>
</dbReference>